<protein>
    <submittedName>
        <fullName evidence="1">SsrA-binding protein SmpB</fullName>
    </submittedName>
</protein>
<gene>
    <name evidence="1" type="primary">smpB</name>
    <name evidence="1" type="ORF">K4L44_11130</name>
</gene>
<evidence type="ECO:0000313" key="1">
    <source>
        <dbReference type="EMBL" id="QZE13142.1"/>
    </source>
</evidence>
<proteinExistence type="predicted"/>
<organism evidence="1 2">
    <name type="scientific">Halosquirtibacter laminarini</name>
    <dbReference type="NCBI Taxonomy" id="3374600"/>
    <lineage>
        <taxon>Bacteria</taxon>
        <taxon>Pseudomonadati</taxon>
        <taxon>Bacteroidota</taxon>
        <taxon>Bacteroidia</taxon>
        <taxon>Marinilabiliales</taxon>
        <taxon>Prolixibacteraceae</taxon>
        <taxon>Halosquirtibacter</taxon>
    </lineage>
</organism>
<dbReference type="EMBL" id="CP081303">
    <property type="protein sequence ID" value="QZE13142.1"/>
    <property type="molecule type" value="Genomic_DNA"/>
</dbReference>
<name>A0AC61NLL2_9BACT</name>
<evidence type="ECO:0000313" key="2">
    <source>
        <dbReference type="Proteomes" id="UP000826212"/>
    </source>
</evidence>
<sequence length="151" mass="17930">MKIQKTVNIKNKRATFDYEIIERMVAGISLVGTEIKSIRLGKANLSDSFCYFERSELYVRNLSISEYDYGTHYNHIAKRERKLLLQKKEIRKWERKIKETGLTIIPLRLFINDRGFAKMEIGLAKGKKTYDKRETLRLKDAKREMDRSNKH</sequence>
<accession>A0AC61NLL2</accession>
<keyword evidence="2" id="KW-1185">Reference proteome</keyword>
<dbReference type="Proteomes" id="UP000826212">
    <property type="component" value="Chromosome"/>
</dbReference>
<reference evidence="1" key="1">
    <citation type="submission" date="2021-08" db="EMBL/GenBank/DDBJ databases">
        <title>Novel anaerobic bacterium isolated from sea squirt in East Sea, Republic of Korea.</title>
        <authorList>
            <person name="Nguyen T.H."/>
            <person name="Li Z."/>
            <person name="Lee Y.-J."/>
            <person name="Ko J."/>
            <person name="Kim S.-G."/>
        </authorList>
    </citation>
    <scope>NUCLEOTIDE SEQUENCE</scope>
    <source>
        <strain evidence="1">KCTC 25031</strain>
    </source>
</reference>